<organism evidence="1 2">
    <name type="scientific">Leptotrichia trevisanii</name>
    <dbReference type="NCBI Taxonomy" id="109328"/>
    <lineage>
        <taxon>Bacteria</taxon>
        <taxon>Fusobacteriati</taxon>
        <taxon>Fusobacteriota</taxon>
        <taxon>Fusobacteriia</taxon>
        <taxon>Fusobacteriales</taxon>
        <taxon>Leptotrichiaceae</taxon>
        <taxon>Leptotrichia</taxon>
    </lineage>
</organism>
<name>A0A510KLT8_9FUSO</name>
<evidence type="ECO:0000313" key="1">
    <source>
        <dbReference type="EMBL" id="BBM51591.1"/>
    </source>
</evidence>
<proteinExistence type="predicted"/>
<dbReference type="Proteomes" id="UP000321378">
    <property type="component" value="Chromosome"/>
</dbReference>
<evidence type="ECO:0000313" key="2">
    <source>
        <dbReference type="Proteomes" id="UP000321378"/>
    </source>
</evidence>
<dbReference type="AlphaFoldDB" id="A0A510KLT8"/>
<accession>A0A510KLT8</accession>
<reference evidence="1 2" key="1">
    <citation type="submission" date="2019-07" db="EMBL/GenBank/DDBJ databases">
        <title>Complete Genome Sequence of Leptotrichia trevisanii Strain JMUB3935.</title>
        <authorList>
            <person name="Watanabe S."/>
            <person name="Cui L."/>
        </authorList>
    </citation>
    <scope>NUCLEOTIDE SEQUENCE [LARGE SCALE GENOMIC DNA]</scope>
    <source>
        <strain evidence="1 2">JMUB3935</strain>
    </source>
</reference>
<dbReference type="RefSeq" id="WP_197736132.1">
    <property type="nucleotide sequence ID" value="NZ_AP019840.1"/>
</dbReference>
<protein>
    <submittedName>
        <fullName evidence="1">Uncharacterized protein</fullName>
    </submittedName>
</protein>
<dbReference type="Gene3D" id="3.20.20.140">
    <property type="entry name" value="Metal-dependent hydrolases"/>
    <property type="match status" value="1"/>
</dbReference>
<dbReference type="EMBL" id="AP019840">
    <property type="protein sequence ID" value="BBM51591.1"/>
    <property type="molecule type" value="Genomic_DNA"/>
</dbReference>
<gene>
    <name evidence="1" type="ORF">JMUB3935_0558</name>
</gene>
<sequence>MIINSHEYLMLPTELQIGKMDKAGVDKAILFTTTPHPEKAKILDEFKNKM</sequence>